<keyword evidence="3" id="KW-1185">Reference proteome</keyword>
<feature type="compositionally biased region" description="Basic and acidic residues" evidence="1">
    <location>
        <begin position="509"/>
        <end position="518"/>
    </location>
</feature>
<dbReference type="OrthoDB" id="407290at2759"/>
<evidence type="ECO:0000256" key="1">
    <source>
        <dbReference type="SAM" id="MobiDB-lite"/>
    </source>
</evidence>
<feature type="region of interest" description="Disordered" evidence="1">
    <location>
        <begin position="1"/>
        <end position="58"/>
    </location>
</feature>
<accession>A0A1Q9E386</accession>
<dbReference type="Proteomes" id="UP000186817">
    <property type="component" value="Unassembled WGS sequence"/>
</dbReference>
<feature type="compositionally biased region" description="Basic and acidic residues" evidence="1">
    <location>
        <begin position="1"/>
        <end position="11"/>
    </location>
</feature>
<evidence type="ECO:0000313" key="2">
    <source>
        <dbReference type="EMBL" id="OLQ01880.1"/>
    </source>
</evidence>
<sequence length="975" mass="107873">MESARLQEKGKGKGYGKGHGKSQKGGKDGKGKSKALTVEARGGRAANTEPMQSGSPAAQSCAGKIDPCVARADAELSLGLTSLVRKHWPQVVVVWSTTRAIQCRFLGAAMESAGAGDVDFRAVLIPVISRADAHELAKVQTACRMWREADVLVQGRWMQLLLRDFLQDWGGASRYRALAQPQCQRCNRLFWAQRRGAFRRCPCVAWRDARPSLTIVSLNLERCADGSFCEWSGFSAARAATTALFQVQFRSVPELSDAALETADLVFLHTTSAKRALSAAEQATLSRFCSRGGTAVLNCFSAWTVNGGWGKELVKFLGIFPEPSAKFGAGYATKLSTAKGLEDLCLAGPWGAPHAYQSWSSILRAMRSEAVLSNDEARCFINLGETNFNAWLPLESGDAIPVCTSGLQESPLSRKTPLWFPKVNGAGQAFLCSNLHWLADPQAWHGGMIRSEGNVILWLNICGLLCICVPSSLTSVKLCTDKADDAFVPTSLVQDRRLRLLDHASARQERRKELEMKHGHSRRSGQGSDRKFFATCHVPSKVSMPPLPSKMRDTLKLHGRALHTAAAVELSPAGWCARGFDIADAIGGKCCRQELLQMGLLSPEWRPDLPFLGPTSPILVDMVRVNGPRDDPPIFYHRFFHDHAEVVPQALWEYFHYISQSSSFAAALAARRSGGAPCEQREAALEVAMADTTALPWLAQRWVLTGNSRLATSYRKRSIMLFWLFFVINLAEDTFVNIGARDGVHEDPLHPLLSNPADVRFALAVEMDLEFCEQHARNLPHVELLCMRATKATVPDIVARLPEWLRGQKRPAADLSSLPRLDVLKVDLDGADCDLAALFLWKVLAKFVVMEVCDAVPPPLRFNLHDDERLVWPPKAPWGCSLSYQVQLMKQFDLQLVWYGAGNAIFAHRLAAHLLGLPSPLDEVDCYAKSVLMTMWPSGRTLRRWFYEDNLNDTFIEVRAALTKRLGNLPFTLEM</sequence>
<feature type="compositionally biased region" description="Polar residues" evidence="1">
    <location>
        <begin position="49"/>
        <end position="58"/>
    </location>
</feature>
<evidence type="ECO:0000313" key="3">
    <source>
        <dbReference type="Proteomes" id="UP000186817"/>
    </source>
</evidence>
<dbReference type="EMBL" id="LSRX01000278">
    <property type="protein sequence ID" value="OLQ01880.1"/>
    <property type="molecule type" value="Genomic_DNA"/>
</dbReference>
<reference evidence="2 3" key="1">
    <citation type="submission" date="2016-02" db="EMBL/GenBank/DDBJ databases">
        <title>Genome analysis of coral dinoflagellate symbionts highlights evolutionary adaptations to a symbiotic lifestyle.</title>
        <authorList>
            <person name="Aranda M."/>
            <person name="Li Y."/>
            <person name="Liew Y.J."/>
            <person name="Baumgarten S."/>
            <person name="Simakov O."/>
            <person name="Wilson M."/>
            <person name="Piel J."/>
            <person name="Ashoor H."/>
            <person name="Bougouffa S."/>
            <person name="Bajic V.B."/>
            <person name="Ryu T."/>
            <person name="Ravasi T."/>
            <person name="Bayer T."/>
            <person name="Micklem G."/>
            <person name="Kim H."/>
            <person name="Bhak J."/>
            <person name="Lajeunesse T.C."/>
            <person name="Voolstra C.R."/>
        </authorList>
    </citation>
    <scope>NUCLEOTIDE SEQUENCE [LARGE SCALE GENOMIC DNA]</scope>
    <source>
        <strain evidence="2 3">CCMP2467</strain>
    </source>
</reference>
<comment type="caution">
    <text evidence="2">The sequence shown here is derived from an EMBL/GenBank/DDBJ whole genome shotgun (WGS) entry which is preliminary data.</text>
</comment>
<organism evidence="2 3">
    <name type="scientific">Symbiodinium microadriaticum</name>
    <name type="common">Dinoflagellate</name>
    <name type="synonym">Zooxanthella microadriatica</name>
    <dbReference type="NCBI Taxonomy" id="2951"/>
    <lineage>
        <taxon>Eukaryota</taxon>
        <taxon>Sar</taxon>
        <taxon>Alveolata</taxon>
        <taxon>Dinophyceae</taxon>
        <taxon>Suessiales</taxon>
        <taxon>Symbiodiniaceae</taxon>
        <taxon>Symbiodinium</taxon>
    </lineage>
</organism>
<gene>
    <name evidence="2" type="ORF">AK812_SmicGene15347</name>
</gene>
<feature type="compositionally biased region" description="Basic residues" evidence="1">
    <location>
        <begin position="12"/>
        <end position="24"/>
    </location>
</feature>
<name>A0A1Q9E386_SYMMI</name>
<feature type="region of interest" description="Disordered" evidence="1">
    <location>
        <begin position="509"/>
        <end position="528"/>
    </location>
</feature>
<protein>
    <submittedName>
        <fullName evidence="2">Uncharacterized protein</fullName>
    </submittedName>
</protein>
<dbReference type="AlphaFoldDB" id="A0A1Q9E386"/>
<proteinExistence type="predicted"/>